<dbReference type="Proteomes" id="UP000800981">
    <property type="component" value="Unassembled WGS sequence"/>
</dbReference>
<accession>A0ABX0GTN5</accession>
<evidence type="ECO:0000313" key="2">
    <source>
        <dbReference type="Proteomes" id="UP000800981"/>
    </source>
</evidence>
<keyword evidence="2" id="KW-1185">Reference proteome</keyword>
<reference evidence="1 2" key="1">
    <citation type="submission" date="2020-03" db="EMBL/GenBank/DDBJ databases">
        <title>Two novel Motilibacter sp.</title>
        <authorList>
            <person name="Liu S."/>
        </authorList>
    </citation>
    <scope>NUCLEOTIDE SEQUENCE [LARGE SCALE GENOMIC DNA]</scope>
    <source>
        <strain evidence="1 2">E257</strain>
    </source>
</reference>
<proteinExistence type="predicted"/>
<gene>
    <name evidence="1" type="ORF">G9H71_04645</name>
</gene>
<evidence type="ECO:0000313" key="1">
    <source>
        <dbReference type="EMBL" id="NHC13066.1"/>
    </source>
</evidence>
<organism evidence="1 2">
    <name type="scientific">Motilibacter deserti</name>
    <dbReference type="NCBI Taxonomy" id="2714956"/>
    <lineage>
        <taxon>Bacteria</taxon>
        <taxon>Bacillati</taxon>
        <taxon>Actinomycetota</taxon>
        <taxon>Actinomycetes</taxon>
        <taxon>Motilibacterales</taxon>
        <taxon>Motilibacteraceae</taxon>
        <taxon>Motilibacter</taxon>
    </lineage>
</organism>
<protein>
    <submittedName>
        <fullName evidence="1">Uncharacterized protein</fullName>
    </submittedName>
</protein>
<dbReference type="EMBL" id="JAANNP010000001">
    <property type="protein sequence ID" value="NHC13066.1"/>
    <property type="molecule type" value="Genomic_DNA"/>
</dbReference>
<name>A0ABX0GTN5_9ACTN</name>
<sequence length="98" mass="10358">MRGSLGRILAILGTALNSPPAPDQHNKVVWVASPDAPSDRSPLRITATLAGTGQVVRREVPNGPGPSIVDLPAPGCWHLDLAWGPHTDSLDLVYVPPR</sequence>
<comment type="caution">
    <text evidence="1">The sequence shown here is derived from an EMBL/GenBank/DDBJ whole genome shotgun (WGS) entry which is preliminary data.</text>
</comment>